<evidence type="ECO:0000256" key="5">
    <source>
        <dbReference type="ARBA" id="ARBA00022553"/>
    </source>
</evidence>
<dbReference type="Pfam" id="PF00989">
    <property type="entry name" value="PAS"/>
    <property type="match status" value="1"/>
</dbReference>
<dbReference type="InterPro" id="IPR003661">
    <property type="entry name" value="HisK_dim/P_dom"/>
</dbReference>
<dbReference type="Pfam" id="PF00672">
    <property type="entry name" value="HAMP"/>
    <property type="match status" value="1"/>
</dbReference>
<dbReference type="Gene3D" id="1.10.287.130">
    <property type="match status" value="1"/>
</dbReference>
<dbReference type="CDD" id="cd16922">
    <property type="entry name" value="HATPase_EvgS-ArcB-TorS-like"/>
    <property type="match status" value="1"/>
</dbReference>
<dbReference type="SUPFAM" id="SSF158472">
    <property type="entry name" value="HAMP domain-like"/>
    <property type="match status" value="1"/>
</dbReference>
<dbReference type="InterPro" id="IPR036890">
    <property type="entry name" value="HATPase_C_sf"/>
</dbReference>
<comment type="catalytic activity">
    <reaction evidence="1">
        <text>ATP + protein L-histidine = ADP + protein N-phospho-L-histidine.</text>
        <dbReference type="EC" id="2.7.13.3"/>
    </reaction>
</comment>
<keyword evidence="12" id="KW-0812">Transmembrane</keyword>
<organism evidence="16 17">
    <name type="scientific">Paenibacillus cremeus</name>
    <dbReference type="NCBI Taxonomy" id="2163881"/>
    <lineage>
        <taxon>Bacteria</taxon>
        <taxon>Bacillati</taxon>
        <taxon>Bacillota</taxon>
        <taxon>Bacilli</taxon>
        <taxon>Bacillales</taxon>
        <taxon>Paenibacillaceae</taxon>
        <taxon>Paenibacillus</taxon>
    </lineage>
</organism>
<dbReference type="NCBIfam" id="TIGR00229">
    <property type="entry name" value="sensory_box"/>
    <property type="match status" value="1"/>
</dbReference>
<dbReference type="Proteomes" id="UP000317036">
    <property type="component" value="Unassembled WGS sequence"/>
</dbReference>
<dbReference type="SMART" id="SM00388">
    <property type="entry name" value="HisKA"/>
    <property type="match status" value="1"/>
</dbReference>
<evidence type="ECO:0000256" key="8">
    <source>
        <dbReference type="ARBA" id="ARBA00022777"/>
    </source>
</evidence>
<dbReference type="InterPro" id="IPR036097">
    <property type="entry name" value="HisK_dim/P_sf"/>
</dbReference>
<dbReference type="SUPFAM" id="SSF47384">
    <property type="entry name" value="Homodimeric domain of signal transducing histidine kinase"/>
    <property type="match status" value="1"/>
</dbReference>
<evidence type="ECO:0000256" key="2">
    <source>
        <dbReference type="ARBA" id="ARBA00004651"/>
    </source>
</evidence>
<evidence type="ECO:0000256" key="4">
    <source>
        <dbReference type="ARBA" id="ARBA00022475"/>
    </source>
</evidence>
<feature type="domain" description="HAMP" evidence="15">
    <location>
        <begin position="192"/>
        <end position="244"/>
    </location>
</feature>
<keyword evidence="10" id="KW-0902">Two-component regulatory system</keyword>
<dbReference type="SMART" id="SM00304">
    <property type="entry name" value="HAMP"/>
    <property type="match status" value="1"/>
</dbReference>
<evidence type="ECO:0000256" key="11">
    <source>
        <dbReference type="ARBA" id="ARBA00023136"/>
    </source>
</evidence>
<dbReference type="RefSeq" id="WP_144851823.1">
    <property type="nucleotide sequence ID" value="NZ_VNJI01000037.1"/>
</dbReference>
<dbReference type="SUPFAM" id="SSF55874">
    <property type="entry name" value="ATPase domain of HSP90 chaperone/DNA topoisomerase II/histidine kinase"/>
    <property type="match status" value="1"/>
</dbReference>
<feature type="domain" description="PAS" evidence="14">
    <location>
        <begin position="249"/>
        <end position="294"/>
    </location>
</feature>
<evidence type="ECO:0000259" key="13">
    <source>
        <dbReference type="PROSITE" id="PS50109"/>
    </source>
</evidence>
<dbReference type="SMART" id="SM00387">
    <property type="entry name" value="HATPase_c"/>
    <property type="match status" value="1"/>
</dbReference>
<dbReference type="InterPro" id="IPR050351">
    <property type="entry name" value="BphY/WalK/GraS-like"/>
</dbReference>
<dbReference type="PRINTS" id="PR00344">
    <property type="entry name" value="BCTRLSENSOR"/>
</dbReference>
<dbReference type="GO" id="GO:0004721">
    <property type="term" value="F:phosphoprotein phosphatase activity"/>
    <property type="evidence" value="ECO:0007669"/>
    <property type="project" value="TreeGrafter"/>
</dbReference>
<dbReference type="AlphaFoldDB" id="A0A559K5R7"/>
<gene>
    <name evidence="16" type="ORF">FPZ49_24085</name>
</gene>
<protein>
    <recommendedName>
        <fullName evidence="3">histidine kinase</fullName>
        <ecNumber evidence="3">2.7.13.3</ecNumber>
    </recommendedName>
</protein>
<feature type="transmembrane region" description="Helical" evidence="12">
    <location>
        <begin position="6"/>
        <end position="28"/>
    </location>
</feature>
<accession>A0A559K5R7</accession>
<evidence type="ECO:0000256" key="6">
    <source>
        <dbReference type="ARBA" id="ARBA00022679"/>
    </source>
</evidence>
<name>A0A559K5R7_9BACL</name>
<dbReference type="EC" id="2.7.13.3" evidence="3"/>
<dbReference type="NCBIfam" id="NF046044">
    <property type="entry name" value="PnpS"/>
    <property type="match status" value="1"/>
</dbReference>
<dbReference type="Pfam" id="PF00512">
    <property type="entry name" value="HisKA"/>
    <property type="match status" value="1"/>
</dbReference>
<evidence type="ECO:0000256" key="1">
    <source>
        <dbReference type="ARBA" id="ARBA00000085"/>
    </source>
</evidence>
<dbReference type="CDD" id="cd06225">
    <property type="entry name" value="HAMP"/>
    <property type="match status" value="1"/>
</dbReference>
<dbReference type="InterPro" id="IPR000014">
    <property type="entry name" value="PAS"/>
</dbReference>
<dbReference type="GO" id="GO:0000155">
    <property type="term" value="F:phosphorelay sensor kinase activity"/>
    <property type="evidence" value="ECO:0007669"/>
    <property type="project" value="InterPro"/>
</dbReference>
<dbReference type="InterPro" id="IPR003594">
    <property type="entry name" value="HATPase_dom"/>
</dbReference>
<dbReference type="PANTHER" id="PTHR45453:SF1">
    <property type="entry name" value="PHOSPHATE REGULON SENSOR PROTEIN PHOR"/>
    <property type="match status" value="1"/>
</dbReference>
<dbReference type="Gene3D" id="1.10.8.500">
    <property type="entry name" value="HAMP domain in histidine kinase"/>
    <property type="match status" value="1"/>
</dbReference>
<proteinExistence type="predicted"/>
<dbReference type="GO" id="GO:0005524">
    <property type="term" value="F:ATP binding"/>
    <property type="evidence" value="ECO:0007669"/>
    <property type="project" value="UniProtKB-KW"/>
</dbReference>
<keyword evidence="6" id="KW-0808">Transferase</keyword>
<dbReference type="FunFam" id="1.10.287.130:FF:000008">
    <property type="entry name" value="Two-component sensor histidine kinase"/>
    <property type="match status" value="1"/>
</dbReference>
<evidence type="ECO:0000313" key="16">
    <source>
        <dbReference type="EMBL" id="TVY07443.1"/>
    </source>
</evidence>
<feature type="transmembrane region" description="Helical" evidence="12">
    <location>
        <begin position="168"/>
        <end position="188"/>
    </location>
</feature>
<dbReference type="CDD" id="cd00082">
    <property type="entry name" value="HisKA"/>
    <property type="match status" value="1"/>
</dbReference>
<dbReference type="CDD" id="cd00130">
    <property type="entry name" value="PAS"/>
    <property type="match status" value="1"/>
</dbReference>
<dbReference type="InterPro" id="IPR035965">
    <property type="entry name" value="PAS-like_dom_sf"/>
</dbReference>
<dbReference type="PROSITE" id="PS50885">
    <property type="entry name" value="HAMP"/>
    <property type="match status" value="1"/>
</dbReference>
<dbReference type="SUPFAM" id="SSF55785">
    <property type="entry name" value="PYP-like sensor domain (PAS domain)"/>
    <property type="match status" value="1"/>
</dbReference>
<keyword evidence="12" id="KW-1133">Transmembrane helix</keyword>
<keyword evidence="11 12" id="KW-0472">Membrane</keyword>
<comment type="subcellular location">
    <subcellularLocation>
        <location evidence="2">Cell membrane</location>
        <topology evidence="2">Multi-pass membrane protein</topology>
    </subcellularLocation>
</comment>
<reference evidence="16 17" key="1">
    <citation type="submission" date="2019-07" db="EMBL/GenBank/DDBJ databases">
        <authorList>
            <person name="Kim J."/>
        </authorList>
    </citation>
    <scope>NUCLEOTIDE SEQUENCE [LARGE SCALE GENOMIC DNA]</scope>
    <source>
        <strain evidence="16 17">JC52</strain>
    </source>
</reference>
<evidence type="ECO:0000256" key="12">
    <source>
        <dbReference type="SAM" id="Phobius"/>
    </source>
</evidence>
<dbReference type="OrthoDB" id="9813151at2"/>
<dbReference type="PROSITE" id="PS50112">
    <property type="entry name" value="PAS"/>
    <property type="match status" value="1"/>
</dbReference>
<keyword evidence="17" id="KW-1185">Reference proteome</keyword>
<dbReference type="InterPro" id="IPR013767">
    <property type="entry name" value="PAS_fold"/>
</dbReference>
<dbReference type="InterPro" id="IPR003660">
    <property type="entry name" value="HAMP_dom"/>
</dbReference>
<keyword evidence="5" id="KW-0597">Phosphoprotein</keyword>
<dbReference type="Gene3D" id="3.30.450.20">
    <property type="entry name" value="PAS domain"/>
    <property type="match status" value="2"/>
</dbReference>
<keyword evidence="4" id="KW-1003">Cell membrane</keyword>
<evidence type="ECO:0000313" key="17">
    <source>
        <dbReference type="Proteomes" id="UP000317036"/>
    </source>
</evidence>
<dbReference type="GO" id="GO:0016036">
    <property type="term" value="P:cellular response to phosphate starvation"/>
    <property type="evidence" value="ECO:0007669"/>
    <property type="project" value="TreeGrafter"/>
</dbReference>
<dbReference type="InterPro" id="IPR005467">
    <property type="entry name" value="His_kinase_dom"/>
</dbReference>
<evidence type="ECO:0000256" key="7">
    <source>
        <dbReference type="ARBA" id="ARBA00022741"/>
    </source>
</evidence>
<dbReference type="GO" id="GO:0005886">
    <property type="term" value="C:plasma membrane"/>
    <property type="evidence" value="ECO:0007669"/>
    <property type="project" value="UniProtKB-SubCell"/>
</dbReference>
<keyword evidence="8 16" id="KW-0418">Kinase</keyword>
<comment type="caution">
    <text evidence="16">The sequence shown here is derived from an EMBL/GenBank/DDBJ whole genome shotgun (WGS) entry which is preliminary data.</text>
</comment>
<evidence type="ECO:0000256" key="3">
    <source>
        <dbReference type="ARBA" id="ARBA00012438"/>
    </source>
</evidence>
<evidence type="ECO:0000259" key="15">
    <source>
        <dbReference type="PROSITE" id="PS50885"/>
    </source>
</evidence>
<keyword evidence="7" id="KW-0547">Nucleotide-binding</keyword>
<evidence type="ECO:0000256" key="10">
    <source>
        <dbReference type="ARBA" id="ARBA00023012"/>
    </source>
</evidence>
<evidence type="ECO:0000259" key="14">
    <source>
        <dbReference type="PROSITE" id="PS50112"/>
    </source>
</evidence>
<dbReference type="Gene3D" id="3.30.565.10">
    <property type="entry name" value="Histidine kinase-like ATPase, C-terminal domain"/>
    <property type="match status" value="1"/>
</dbReference>
<dbReference type="InterPro" id="IPR031967">
    <property type="entry name" value="PhoR_single_Cache-like_dom"/>
</dbReference>
<dbReference type="PANTHER" id="PTHR45453">
    <property type="entry name" value="PHOSPHATE REGULON SENSOR PROTEIN PHOR"/>
    <property type="match status" value="1"/>
</dbReference>
<keyword evidence="9" id="KW-0067">ATP-binding</keyword>
<dbReference type="FunFam" id="3.30.565.10:FF:000006">
    <property type="entry name" value="Sensor histidine kinase WalK"/>
    <property type="match status" value="1"/>
</dbReference>
<evidence type="ECO:0000256" key="9">
    <source>
        <dbReference type="ARBA" id="ARBA00022840"/>
    </source>
</evidence>
<dbReference type="PROSITE" id="PS50109">
    <property type="entry name" value="HIS_KIN"/>
    <property type="match status" value="1"/>
</dbReference>
<sequence length="598" mass="67824">MNKFRVRLTLIFILLIGSSVLVAGIFVAKKMQDSYIDSLQDNMARELQMILVTMDWHRDGTEAEQMRYYTELAAKLKLSANARATFIRADGKVLGDSDFRAQDMENHATREEIVQAAQAGVGYATRFSSTLNQNMLYAAVPVKIDGKLIAYLRLAMSLEDVERSIRQVWYGLISGLFLVFVLAGLISYRVAYGITRPIELITRVAQQITDMNYKYRVTLNNKDEIGQLGHAINRMADSLQLQMKRISEDENRLKSVLEHMSSGVVMIDHEGKIVLLNRSAEEILGFSSQELLGKPFDQAKQPFEFTQMIQECIDIREHIRDEMIFYYPTERMLEINLNPVWQQNEDWAGVLIVLHDITAMRRLERMRSEFVANVSHELKTPIAAVKGFAETLLAGALQDKDTARSFLQIIFDESERLNRLIGDILELSKIESKRIPLHFSPVHVQTFVTNGLHVMNTEAKKKSIELEMQVPEDIYIEADEDRLRQILINLLSNGINYTPEGGKVKVKVEQIASGAEGAELDKVRFTISDTGIGIPKKDLPRIFERFYRVDKARSRSSGGTGLGLSIVKHLVELHKGTIRVESEVGAGTKFMIELPVIQ</sequence>
<dbReference type="InterPro" id="IPR004358">
    <property type="entry name" value="Sig_transdc_His_kin-like_C"/>
</dbReference>
<dbReference type="Pfam" id="PF16736">
    <property type="entry name" value="sCache_like"/>
    <property type="match status" value="1"/>
</dbReference>
<dbReference type="EMBL" id="VNJI01000037">
    <property type="protein sequence ID" value="TVY07443.1"/>
    <property type="molecule type" value="Genomic_DNA"/>
</dbReference>
<dbReference type="Pfam" id="PF02518">
    <property type="entry name" value="HATPase_c"/>
    <property type="match status" value="1"/>
</dbReference>
<dbReference type="SMART" id="SM00091">
    <property type="entry name" value="PAS"/>
    <property type="match status" value="1"/>
</dbReference>
<feature type="domain" description="Histidine kinase" evidence="13">
    <location>
        <begin position="373"/>
        <end position="598"/>
    </location>
</feature>